<evidence type="ECO:0000313" key="3">
    <source>
        <dbReference type="Proteomes" id="UP000294593"/>
    </source>
</evidence>
<reference evidence="2 3" key="1">
    <citation type="submission" date="2019-03" db="EMBL/GenBank/DDBJ databases">
        <title>Genomic Encyclopedia of Type Strains, Phase IV (KMG-IV): sequencing the most valuable type-strain genomes for metagenomic binning, comparative biology and taxonomic classification.</title>
        <authorList>
            <person name="Goeker M."/>
        </authorList>
    </citation>
    <scope>NUCLEOTIDE SEQUENCE [LARGE SCALE GENOMIC DNA]</scope>
    <source>
        <strain evidence="2 3">DSM 11901</strain>
    </source>
</reference>
<dbReference type="PROSITE" id="PS51833">
    <property type="entry name" value="HDOD"/>
    <property type="match status" value="1"/>
</dbReference>
<dbReference type="InterPro" id="IPR013976">
    <property type="entry name" value="HDOD"/>
</dbReference>
<feature type="domain" description="HDOD" evidence="1">
    <location>
        <begin position="33"/>
        <end position="229"/>
    </location>
</feature>
<proteinExistence type="predicted"/>
<dbReference type="PANTHER" id="PTHR33525:SF4">
    <property type="entry name" value="CYCLIC DI-GMP PHOSPHODIESTERASE CDGJ"/>
    <property type="match status" value="1"/>
</dbReference>
<evidence type="ECO:0000313" key="2">
    <source>
        <dbReference type="EMBL" id="TDP79336.1"/>
    </source>
</evidence>
<comment type="caution">
    <text evidence="2">The sequence shown here is derived from an EMBL/GenBank/DDBJ whole genome shotgun (WGS) entry which is preliminary data.</text>
</comment>
<gene>
    <name evidence="2" type="ORF">EV672_1157</name>
</gene>
<dbReference type="Gene3D" id="1.10.3210.10">
    <property type="entry name" value="Hypothetical protein af1432"/>
    <property type="match status" value="1"/>
</dbReference>
<dbReference type="Gene3D" id="3.30.450.40">
    <property type="match status" value="1"/>
</dbReference>
<dbReference type="PANTHER" id="PTHR33525">
    <property type="match status" value="1"/>
</dbReference>
<dbReference type="Pfam" id="PF08668">
    <property type="entry name" value="HDOD"/>
    <property type="match status" value="1"/>
</dbReference>
<protein>
    <submittedName>
        <fullName evidence="2">HD-like signal output (HDOD) protein</fullName>
    </submittedName>
</protein>
<keyword evidence="3" id="KW-1185">Reference proteome</keyword>
<sequence>MPASASATDTDTDTDARLTLDYLLRRMRSKQDFPALSASISRVQALSESDSESLHTLCDEILQDVALTQKLLRVVNTAHYRRAGTDPIRTVSRAVSLIGVAGVRNLALSLVLLDHMHDQVHALQLKEAFLHTVMAGTLASELGATPGEAEEAFVGTLFRRLGWLLVAFYLPEDAEQMRGLMRAPPPAPSEAQAAQQVLGVRLDELADAIGAQWSLPEALRACMRAPQGALPVHSLTGTPERLHWLASLAEAATDAMLHTPPPELGDALLRLQRSHARALDLAPQALQDAAGRARKRLSELTAALNLTVPASSPAERLLDTYYVDAPDAVGTTAGDTAGTASSAGLDIDLAEPGFTDLGAGELGAPALSPTEILTSGIQDITNTLVEAFSLQSVLHMVLETLYRGLDARRVVFCLRDARTGELQGRMGLGEGAELLKAAFHVPLSVSPGAPPDLFTAVSLKNADTLIADARLPAVARLLPRWFTTHIDAQTFLLLPLVLKRAGQPDRVIGLIYADKAAAGSLQPDERTLSLLRTLRNQAIMAFKQSA</sequence>
<dbReference type="SUPFAM" id="SSF55781">
    <property type="entry name" value="GAF domain-like"/>
    <property type="match status" value="1"/>
</dbReference>
<dbReference type="AlphaFoldDB" id="A0A4R6R1H7"/>
<name>A0A4R6R1H7_9BURK</name>
<organism evidence="2 3">
    <name type="scientific">Aquabacterium commune</name>
    <dbReference type="NCBI Taxonomy" id="70586"/>
    <lineage>
        <taxon>Bacteria</taxon>
        <taxon>Pseudomonadati</taxon>
        <taxon>Pseudomonadota</taxon>
        <taxon>Betaproteobacteria</taxon>
        <taxon>Burkholderiales</taxon>
        <taxon>Aquabacterium</taxon>
    </lineage>
</organism>
<evidence type="ECO:0000259" key="1">
    <source>
        <dbReference type="PROSITE" id="PS51833"/>
    </source>
</evidence>
<dbReference type="RefSeq" id="WP_166643628.1">
    <property type="nucleotide sequence ID" value="NZ_SNXW01000015.1"/>
</dbReference>
<dbReference type="InterPro" id="IPR029016">
    <property type="entry name" value="GAF-like_dom_sf"/>
</dbReference>
<dbReference type="SUPFAM" id="SSF109604">
    <property type="entry name" value="HD-domain/PDEase-like"/>
    <property type="match status" value="1"/>
</dbReference>
<accession>A0A4R6R1H7</accession>
<dbReference type="Proteomes" id="UP000294593">
    <property type="component" value="Unassembled WGS sequence"/>
</dbReference>
<dbReference type="InterPro" id="IPR052340">
    <property type="entry name" value="RNase_Y/CdgJ"/>
</dbReference>
<dbReference type="EMBL" id="SNXW01000015">
    <property type="protein sequence ID" value="TDP79336.1"/>
    <property type="molecule type" value="Genomic_DNA"/>
</dbReference>